<evidence type="ECO:0000313" key="3">
    <source>
        <dbReference type="Proteomes" id="UP001596203"/>
    </source>
</evidence>
<reference evidence="3" key="1">
    <citation type="journal article" date="2019" name="Int. J. Syst. Evol. Microbiol.">
        <title>The Global Catalogue of Microorganisms (GCM) 10K type strain sequencing project: providing services to taxonomists for standard genome sequencing and annotation.</title>
        <authorList>
            <consortium name="The Broad Institute Genomics Platform"/>
            <consortium name="The Broad Institute Genome Sequencing Center for Infectious Disease"/>
            <person name="Wu L."/>
            <person name="Ma J."/>
        </authorList>
    </citation>
    <scope>NUCLEOTIDE SEQUENCE [LARGE SCALE GENOMIC DNA]</scope>
    <source>
        <strain evidence="3">ZS-35-S2</strain>
    </source>
</reference>
<keyword evidence="3" id="KW-1185">Reference proteome</keyword>
<feature type="compositionally biased region" description="Basic and acidic residues" evidence="1">
    <location>
        <begin position="201"/>
        <end position="221"/>
    </location>
</feature>
<sequence length="221" mass="22542">MGDVVAQIRTVLGLIDEAAVAAERAQRQAQQASAAYTEASRGTADRLMRTAVVDSRTAGEKAGKTARLLAEAAEHFTTYINVIAPGTVPPRSSAPEADASGEQVLAAAAGQGSLSSKVLGRTAAVRNADDGLQHAKKIATAIKDATGSGGVAVAKSPQPAITAARTPDASAGDALLAAFTVALLGIKGAEVAARLRNKARTKSEQRKEQKGDDGGRQHEVP</sequence>
<organism evidence="2 3">
    <name type="scientific">Plantactinospora solaniradicis</name>
    <dbReference type="NCBI Taxonomy" id="1723736"/>
    <lineage>
        <taxon>Bacteria</taxon>
        <taxon>Bacillati</taxon>
        <taxon>Actinomycetota</taxon>
        <taxon>Actinomycetes</taxon>
        <taxon>Micromonosporales</taxon>
        <taxon>Micromonosporaceae</taxon>
        <taxon>Plantactinospora</taxon>
    </lineage>
</organism>
<proteinExistence type="predicted"/>
<dbReference type="RefSeq" id="WP_377421888.1">
    <property type="nucleotide sequence ID" value="NZ_JBHSPR010000010.1"/>
</dbReference>
<accession>A0ABW1K6T6</accession>
<feature type="region of interest" description="Disordered" evidence="1">
    <location>
        <begin position="196"/>
        <end position="221"/>
    </location>
</feature>
<dbReference type="Proteomes" id="UP001596203">
    <property type="component" value="Unassembled WGS sequence"/>
</dbReference>
<comment type="caution">
    <text evidence="2">The sequence shown here is derived from an EMBL/GenBank/DDBJ whole genome shotgun (WGS) entry which is preliminary data.</text>
</comment>
<dbReference type="EMBL" id="JBHSPR010000010">
    <property type="protein sequence ID" value="MFC6017556.1"/>
    <property type="molecule type" value="Genomic_DNA"/>
</dbReference>
<protein>
    <submittedName>
        <fullName evidence="2">Uncharacterized protein</fullName>
    </submittedName>
</protein>
<evidence type="ECO:0000256" key="1">
    <source>
        <dbReference type="SAM" id="MobiDB-lite"/>
    </source>
</evidence>
<name>A0ABW1K6T6_9ACTN</name>
<gene>
    <name evidence="2" type="ORF">ACFP2T_15240</name>
</gene>
<evidence type="ECO:0000313" key="2">
    <source>
        <dbReference type="EMBL" id="MFC6017556.1"/>
    </source>
</evidence>